<name>A0A5C8UP48_9MICO</name>
<dbReference type="PANTHER" id="PTHR30627">
    <property type="entry name" value="PEPTIDOGLYCAN D,D-TRANSPEPTIDASE"/>
    <property type="match status" value="1"/>
</dbReference>
<dbReference type="Pfam" id="PF00905">
    <property type="entry name" value="Transpeptidase"/>
    <property type="match status" value="1"/>
</dbReference>
<dbReference type="SUPFAM" id="SSF56601">
    <property type="entry name" value="beta-lactamase/transpeptidase-like"/>
    <property type="match status" value="1"/>
</dbReference>
<dbReference type="InterPro" id="IPR001460">
    <property type="entry name" value="PCN-bd_Tpept"/>
</dbReference>
<dbReference type="GO" id="GO:0071972">
    <property type="term" value="F:peptidoglycan L,D-transpeptidase activity"/>
    <property type="evidence" value="ECO:0007669"/>
    <property type="project" value="TreeGrafter"/>
</dbReference>
<sequence>MNKELKRVSIAVLLMFIALFTSTTVIAVFQVDTLNGDPRNVRTLYDGYSAERGPILVDGQAVAESKPSTDQYKFQRVYSNPQLYSAATGYFTLNQGNTGVEGALNNYLSGNANSQFFDKINSIITGQPPKGAAVTLTLNPKVQQAAWDALGGNAGAVVAINPKTGAILAMVSKPAFDPNVLASHDTKSVIAAYQQLIADPKHPLFNRTLAGDLYHPGSVFKLVVASAALDSGKYTPDSEFPNPATLPLPGSSTSINNAEGGSCGGTPTVSIATALRLSCNIPFAQLGAALGANEISRYAKAYGFGQALKVPMSVTPSFYPQNTDQAKLMLSSFGQDEDRVTPLQVAMVSSAIANGGNLMQPTLIDHIAAPDLSVIQPFQQKVLSQPISAQTSATLTQLMVSNVSSGAANNARINGVDVAGKTGTAQNGEGRPYTLWFTGFAPANDPQVAVAVVVENGTSFGNAVAAPIAKKVIEAVLSK</sequence>
<dbReference type="Proteomes" id="UP000321379">
    <property type="component" value="Unassembled WGS sequence"/>
</dbReference>
<protein>
    <submittedName>
        <fullName evidence="3">Penicillin-binding protein 2</fullName>
    </submittedName>
</protein>
<feature type="domain" description="Penicillin-binding protein transpeptidase" evidence="1">
    <location>
        <begin position="155"/>
        <end position="474"/>
    </location>
</feature>
<dbReference type="InterPro" id="IPR054120">
    <property type="entry name" value="PBPA_dimer"/>
</dbReference>
<dbReference type="InterPro" id="IPR012338">
    <property type="entry name" value="Beta-lactam/transpept-like"/>
</dbReference>
<accession>A0A5C8UP48</accession>
<dbReference type="Gene3D" id="3.40.710.10">
    <property type="entry name" value="DD-peptidase/beta-lactamase superfamily"/>
    <property type="match status" value="1"/>
</dbReference>
<dbReference type="AlphaFoldDB" id="A0A5C8UP48"/>
<dbReference type="GO" id="GO:0008658">
    <property type="term" value="F:penicillin binding"/>
    <property type="evidence" value="ECO:0007669"/>
    <property type="project" value="InterPro"/>
</dbReference>
<dbReference type="Gene3D" id="3.90.1310.10">
    <property type="entry name" value="Penicillin-binding protein 2a (Domain 2)"/>
    <property type="match status" value="1"/>
</dbReference>
<evidence type="ECO:0000313" key="4">
    <source>
        <dbReference type="Proteomes" id="UP000321379"/>
    </source>
</evidence>
<gene>
    <name evidence="3" type="ORF">FVP33_14045</name>
</gene>
<evidence type="ECO:0000259" key="2">
    <source>
        <dbReference type="Pfam" id="PF21922"/>
    </source>
</evidence>
<evidence type="ECO:0000313" key="3">
    <source>
        <dbReference type="EMBL" id="TXN29297.1"/>
    </source>
</evidence>
<dbReference type="GO" id="GO:0071555">
    <property type="term" value="P:cell wall organization"/>
    <property type="evidence" value="ECO:0007669"/>
    <property type="project" value="TreeGrafter"/>
</dbReference>
<feature type="domain" description="Penicillin binding protein A dimerisation" evidence="2">
    <location>
        <begin position="52"/>
        <end position="134"/>
    </location>
</feature>
<dbReference type="Pfam" id="PF21922">
    <property type="entry name" value="PBP_dimer_2"/>
    <property type="match status" value="1"/>
</dbReference>
<dbReference type="GO" id="GO:0005886">
    <property type="term" value="C:plasma membrane"/>
    <property type="evidence" value="ECO:0007669"/>
    <property type="project" value="TreeGrafter"/>
</dbReference>
<dbReference type="InterPro" id="IPR050515">
    <property type="entry name" value="Beta-lactam/transpept"/>
</dbReference>
<proteinExistence type="predicted"/>
<comment type="caution">
    <text evidence="3">The sequence shown here is derived from an EMBL/GenBank/DDBJ whole genome shotgun (WGS) entry which is preliminary data.</text>
</comment>
<dbReference type="PANTHER" id="PTHR30627:SF24">
    <property type="entry name" value="PENICILLIN-BINDING PROTEIN 4B"/>
    <property type="match status" value="1"/>
</dbReference>
<organism evidence="3 4">
    <name type="scientific">Lacisediminihabitans profunda</name>
    <dbReference type="NCBI Taxonomy" id="2594790"/>
    <lineage>
        <taxon>Bacteria</taxon>
        <taxon>Bacillati</taxon>
        <taxon>Actinomycetota</taxon>
        <taxon>Actinomycetes</taxon>
        <taxon>Micrococcales</taxon>
        <taxon>Microbacteriaceae</taxon>
        <taxon>Lacisediminihabitans</taxon>
    </lineage>
</organism>
<reference evidence="3 4" key="1">
    <citation type="submission" date="2019-08" db="EMBL/GenBank/DDBJ databases">
        <title>Bacterial whole genome sequence for Glaciihabitans sp. CHu50b-6-2.</title>
        <authorList>
            <person name="Jin L."/>
        </authorList>
    </citation>
    <scope>NUCLEOTIDE SEQUENCE [LARGE SCALE GENOMIC DNA]</scope>
    <source>
        <strain evidence="3 4">CHu50b-6-2</strain>
    </source>
</reference>
<evidence type="ECO:0000259" key="1">
    <source>
        <dbReference type="Pfam" id="PF00905"/>
    </source>
</evidence>
<dbReference type="RefSeq" id="WP_147784315.1">
    <property type="nucleotide sequence ID" value="NZ_VRMG01000009.1"/>
</dbReference>
<dbReference type="EMBL" id="VRMG01000009">
    <property type="protein sequence ID" value="TXN29297.1"/>
    <property type="molecule type" value="Genomic_DNA"/>
</dbReference>
<keyword evidence="4" id="KW-1185">Reference proteome</keyword>